<evidence type="ECO:0000256" key="1">
    <source>
        <dbReference type="ARBA" id="ARBA00004141"/>
    </source>
</evidence>
<name>A0ABV4X1Y6_9CYAN</name>
<evidence type="ECO:0000256" key="3">
    <source>
        <dbReference type="ARBA" id="ARBA00022543"/>
    </source>
</evidence>
<feature type="transmembrane region" description="Helical" evidence="11">
    <location>
        <begin position="135"/>
        <end position="153"/>
    </location>
</feature>
<feature type="transmembrane region" description="Helical" evidence="11">
    <location>
        <begin position="174"/>
        <end position="191"/>
    </location>
</feature>
<dbReference type="PRINTS" id="PR00251">
    <property type="entry name" value="BACTRLOPSIN"/>
</dbReference>
<evidence type="ECO:0000256" key="10">
    <source>
        <dbReference type="ARBA" id="ARBA00023170"/>
    </source>
</evidence>
<dbReference type="PANTHER" id="PTHR28286:SF2">
    <property type="entry name" value="BACTERIORHODOPSIN _OPSIN, NOPA (EUROFUNG)"/>
    <property type="match status" value="1"/>
</dbReference>
<feature type="transmembrane region" description="Helical" evidence="11">
    <location>
        <begin position="37"/>
        <end position="58"/>
    </location>
</feature>
<feature type="transmembrane region" description="Helical" evidence="11">
    <location>
        <begin position="107"/>
        <end position="129"/>
    </location>
</feature>
<keyword evidence="5 11" id="KW-0812">Transmembrane</keyword>
<evidence type="ECO:0000256" key="6">
    <source>
        <dbReference type="ARBA" id="ARBA00022925"/>
    </source>
</evidence>
<evidence type="ECO:0000313" key="13">
    <source>
        <dbReference type="Proteomes" id="UP001576774"/>
    </source>
</evidence>
<evidence type="ECO:0000256" key="9">
    <source>
        <dbReference type="ARBA" id="ARBA00023136"/>
    </source>
</evidence>
<keyword evidence="9 11" id="KW-0472">Membrane</keyword>
<keyword evidence="7 11" id="KW-1133">Transmembrane helix</keyword>
<keyword evidence="3" id="KW-0600">Photoreceptor protein</keyword>
<evidence type="ECO:0000256" key="4">
    <source>
        <dbReference type="ARBA" id="ARBA00022606"/>
    </source>
</evidence>
<proteinExistence type="inferred from homology"/>
<keyword evidence="4" id="KW-0716">Sensory transduction</keyword>
<reference evidence="12 13" key="1">
    <citation type="submission" date="2024-09" db="EMBL/GenBank/DDBJ databases">
        <title>Floridaenema gen nov. (Aerosakkonemataceae, Aerosakkonematales ord. nov., Cyanobacteria) from benthic tropical and subtropical fresh waters, with the description of four new species.</title>
        <authorList>
            <person name="Moretto J.A."/>
            <person name="Berthold D.E."/>
            <person name="Lefler F.W."/>
            <person name="Huang I.-S."/>
            <person name="Laughinghouse H. IV."/>
        </authorList>
    </citation>
    <scope>NUCLEOTIDE SEQUENCE [LARGE SCALE GENOMIC DNA]</scope>
    <source>
        <strain evidence="12 13">BLCC-F46</strain>
    </source>
</reference>
<dbReference type="PANTHER" id="PTHR28286">
    <property type="match status" value="1"/>
</dbReference>
<comment type="similarity">
    <text evidence="2">Belongs to the archaeal/bacterial/fungal opsin family.</text>
</comment>
<dbReference type="SUPFAM" id="SSF81321">
    <property type="entry name" value="Family A G protein-coupled receptor-like"/>
    <property type="match status" value="1"/>
</dbReference>
<organism evidence="12 13">
    <name type="scientific">Floridaenema aerugineum BLCC-F46</name>
    <dbReference type="NCBI Taxonomy" id="3153654"/>
    <lineage>
        <taxon>Bacteria</taxon>
        <taxon>Bacillati</taxon>
        <taxon>Cyanobacteriota</taxon>
        <taxon>Cyanophyceae</taxon>
        <taxon>Oscillatoriophycideae</taxon>
        <taxon>Aerosakkonematales</taxon>
        <taxon>Aerosakkonemataceae</taxon>
        <taxon>Floridanema</taxon>
        <taxon>Floridanema aerugineum</taxon>
    </lineage>
</organism>
<dbReference type="EMBL" id="JBHFNQ010000063">
    <property type="protein sequence ID" value="MFB2876796.1"/>
    <property type="molecule type" value="Genomic_DNA"/>
</dbReference>
<keyword evidence="6" id="KW-0681">Retinal protein</keyword>
<evidence type="ECO:0000313" key="12">
    <source>
        <dbReference type="EMBL" id="MFB2876796.1"/>
    </source>
</evidence>
<dbReference type="Pfam" id="PF01036">
    <property type="entry name" value="Bac_rhodopsin"/>
    <property type="match status" value="1"/>
</dbReference>
<comment type="caution">
    <text evidence="12">The sequence shown here is derived from an EMBL/GenBank/DDBJ whole genome shotgun (WGS) entry which is preliminary data.</text>
</comment>
<dbReference type="PROSITE" id="PS00950">
    <property type="entry name" value="BACTERIAL_OPSIN_1"/>
    <property type="match status" value="1"/>
</dbReference>
<gene>
    <name evidence="12" type="ORF">ACE1CC_07865</name>
</gene>
<feature type="transmembrane region" description="Helical" evidence="11">
    <location>
        <begin position="6"/>
        <end position="25"/>
    </location>
</feature>
<dbReference type="Gene3D" id="1.20.1070.10">
    <property type="entry name" value="Rhodopsin 7-helix transmembrane proteins"/>
    <property type="match status" value="1"/>
</dbReference>
<keyword evidence="8" id="KW-0157">Chromophore</keyword>
<dbReference type="RefSeq" id="WP_413269919.1">
    <property type="nucleotide sequence ID" value="NZ_JBHFNQ010000063.1"/>
</dbReference>
<accession>A0ABV4X1Y6</accession>
<feature type="transmembrane region" description="Helical" evidence="11">
    <location>
        <begin position="78"/>
        <end position="100"/>
    </location>
</feature>
<sequence length="268" mass="30472">MELQNIFHWLYVAGMALGAIYLASLGRNPRGVPRYEYFVATFIPIWSGLAYMSMSLPHDDLEQGKIAVAGQITHFARYLDWIITTPLLLLALSWTAMHFLPKKDWTLIGSLMATQVIVIATGLIADLSVIPWVRYLWYICGVVAFLVVLWGIWGPLQSISRKQGRELSNLYNKVATDFTVLWICYPIVWIIGPSGFRLINQTFETALFCIIPFFSKVGFSVLDLHGLRNLHHSSVQTPADRTAENLIHFMGNLMNFGKSQRLPLRKRV</sequence>
<protein>
    <submittedName>
        <fullName evidence="12">Bacteriorhodopsin</fullName>
    </submittedName>
</protein>
<dbReference type="InterPro" id="IPR018229">
    <property type="entry name" value="Rhodopsin_retinal_BS"/>
</dbReference>
<dbReference type="SMART" id="SM01021">
    <property type="entry name" value="Bac_rhodopsin"/>
    <property type="match status" value="1"/>
</dbReference>
<dbReference type="Proteomes" id="UP001576774">
    <property type="component" value="Unassembled WGS sequence"/>
</dbReference>
<keyword evidence="10" id="KW-0675">Receptor</keyword>
<keyword evidence="13" id="KW-1185">Reference proteome</keyword>
<evidence type="ECO:0000256" key="8">
    <source>
        <dbReference type="ARBA" id="ARBA00022991"/>
    </source>
</evidence>
<comment type="subcellular location">
    <subcellularLocation>
        <location evidence="1">Membrane</location>
        <topology evidence="1">Multi-pass membrane protein</topology>
    </subcellularLocation>
</comment>
<evidence type="ECO:0000256" key="2">
    <source>
        <dbReference type="ARBA" id="ARBA00008130"/>
    </source>
</evidence>
<dbReference type="InterPro" id="IPR001425">
    <property type="entry name" value="Arc/bac/fun_rhodopsins"/>
</dbReference>
<evidence type="ECO:0000256" key="5">
    <source>
        <dbReference type="ARBA" id="ARBA00022692"/>
    </source>
</evidence>
<evidence type="ECO:0000256" key="11">
    <source>
        <dbReference type="SAM" id="Phobius"/>
    </source>
</evidence>
<evidence type="ECO:0000256" key="7">
    <source>
        <dbReference type="ARBA" id="ARBA00022989"/>
    </source>
</evidence>